<protein>
    <submittedName>
        <fullName evidence="7">Nitroreductase</fullName>
    </submittedName>
</protein>
<sequence>MQLLETLKWRYATKKMNGEPVPQEKVDRILEAAQLAPTSSGLQPFKILVITNSELKAKIQPIAFNQSQIIDGSHLLVFAAWDNYTAERIDNVFAYTASERGVPVSTFEDYSNRLKGLYLSRPAQVNFEHAARQAYIAFGLAIAAAAELRVDATPMEGFDNAALDELLGLPQQGLKSVTLLPLGYRDAENDWLVNQKKVRIPKTAFFSQIA</sequence>
<dbReference type="PANTHER" id="PTHR43673:SF2">
    <property type="entry name" value="NITROREDUCTASE"/>
    <property type="match status" value="1"/>
</dbReference>
<evidence type="ECO:0000313" key="8">
    <source>
        <dbReference type="Proteomes" id="UP000660862"/>
    </source>
</evidence>
<evidence type="ECO:0000256" key="1">
    <source>
        <dbReference type="ARBA" id="ARBA00001917"/>
    </source>
</evidence>
<comment type="caution">
    <text evidence="7">The sequence shown here is derived from an EMBL/GenBank/DDBJ whole genome shotgun (WGS) entry which is preliminary data.</text>
</comment>
<proteinExistence type="inferred from homology"/>
<organism evidence="7 8">
    <name type="scientific">Parapedobacter pyrenivorans</name>
    <dbReference type="NCBI Taxonomy" id="1305674"/>
    <lineage>
        <taxon>Bacteria</taxon>
        <taxon>Pseudomonadati</taxon>
        <taxon>Bacteroidota</taxon>
        <taxon>Sphingobacteriia</taxon>
        <taxon>Sphingobacteriales</taxon>
        <taxon>Sphingobacteriaceae</taxon>
        <taxon>Parapedobacter</taxon>
    </lineage>
</organism>
<comment type="similarity">
    <text evidence="2">Belongs to the nitroreductase family.</text>
</comment>
<name>A0A917MDV5_9SPHI</name>
<dbReference type="Gene3D" id="3.40.109.10">
    <property type="entry name" value="NADH Oxidase"/>
    <property type="match status" value="1"/>
</dbReference>
<comment type="cofactor">
    <cofactor evidence="1">
        <name>FMN</name>
        <dbReference type="ChEBI" id="CHEBI:58210"/>
    </cofactor>
</comment>
<dbReference type="GO" id="GO:0016491">
    <property type="term" value="F:oxidoreductase activity"/>
    <property type="evidence" value="ECO:0007669"/>
    <property type="project" value="UniProtKB-KW"/>
</dbReference>
<feature type="domain" description="Nitroreductase" evidence="6">
    <location>
        <begin position="7"/>
        <end position="184"/>
    </location>
</feature>
<evidence type="ECO:0000256" key="2">
    <source>
        <dbReference type="ARBA" id="ARBA00007118"/>
    </source>
</evidence>
<keyword evidence="5" id="KW-0560">Oxidoreductase</keyword>
<keyword evidence="8" id="KW-1185">Reference proteome</keyword>
<dbReference type="PANTHER" id="PTHR43673">
    <property type="entry name" value="NAD(P)H NITROREDUCTASE YDGI-RELATED"/>
    <property type="match status" value="1"/>
</dbReference>
<evidence type="ECO:0000313" key="7">
    <source>
        <dbReference type="EMBL" id="GGG97900.1"/>
    </source>
</evidence>
<accession>A0A917MDV5</accession>
<dbReference type="Proteomes" id="UP000660862">
    <property type="component" value="Unassembled WGS sequence"/>
</dbReference>
<dbReference type="InterPro" id="IPR029479">
    <property type="entry name" value="Nitroreductase"/>
</dbReference>
<keyword evidence="4" id="KW-0288">FMN</keyword>
<dbReference type="RefSeq" id="WP_188507548.1">
    <property type="nucleotide sequence ID" value="NZ_BMER01000004.1"/>
</dbReference>
<dbReference type="AlphaFoldDB" id="A0A917MDV5"/>
<dbReference type="Pfam" id="PF00881">
    <property type="entry name" value="Nitroreductase"/>
    <property type="match status" value="1"/>
</dbReference>
<gene>
    <name evidence="7" type="ORF">GCM10007415_36740</name>
</gene>
<evidence type="ECO:0000256" key="5">
    <source>
        <dbReference type="ARBA" id="ARBA00023002"/>
    </source>
</evidence>
<dbReference type="EMBL" id="BMER01000004">
    <property type="protein sequence ID" value="GGG97900.1"/>
    <property type="molecule type" value="Genomic_DNA"/>
</dbReference>
<evidence type="ECO:0000256" key="3">
    <source>
        <dbReference type="ARBA" id="ARBA00022630"/>
    </source>
</evidence>
<reference evidence="7" key="1">
    <citation type="journal article" date="2014" name="Int. J. Syst. Evol. Microbiol.">
        <title>Complete genome sequence of Corynebacterium casei LMG S-19264T (=DSM 44701T), isolated from a smear-ripened cheese.</title>
        <authorList>
            <consortium name="US DOE Joint Genome Institute (JGI-PGF)"/>
            <person name="Walter F."/>
            <person name="Albersmeier A."/>
            <person name="Kalinowski J."/>
            <person name="Ruckert C."/>
        </authorList>
    </citation>
    <scope>NUCLEOTIDE SEQUENCE</scope>
    <source>
        <strain evidence="7">CGMCC 1.12195</strain>
    </source>
</reference>
<evidence type="ECO:0000256" key="4">
    <source>
        <dbReference type="ARBA" id="ARBA00022643"/>
    </source>
</evidence>
<evidence type="ECO:0000259" key="6">
    <source>
        <dbReference type="Pfam" id="PF00881"/>
    </source>
</evidence>
<dbReference type="InterPro" id="IPR000415">
    <property type="entry name" value="Nitroreductase-like"/>
</dbReference>
<keyword evidence="3" id="KW-0285">Flavoprotein</keyword>
<dbReference type="SUPFAM" id="SSF55469">
    <property type="entry name" value="FMN-dependent nitroreductase-like"/>
    <property type="match status" value="1"/>
</dbReference>
<reference evidence="7" key="2">
    <citation type="submission" date="2020-09" db="EMBL/GenBank/DDBJ databases">
        <authorList>
            <person name="Sun Q."/>
            <person name="Zhou Y."/>
        </authorList>
    </citation>
    <scope>NUCLEOTIDE SEQUENCE</scope>
    <source>
        <strain evidence="7">CGMCC 1.12195</strain>
    </source>
</reference>